<accession>A0A0G4HKR3</accession>
<dbReference type="SUPFAM" id="SSF50998">
    <property type="entry name" value="Quinoprotein alcohol dehydrogenase-like"/>
    <property type="match status" value="1"/>
</dbReference>
<evidence type="ECO:0000313" key="1">
    <source>
        <dbReference type="EMBL" id="CEM44769.1"/>
    </source>
</evidence>
<dbReference type="InterPro" id="IPR011047">
    <property type="entry name" value="Quinoprotein_ADH-like_sf"/>
</dbReference>
<gene>
    <name evidence="1" type="ORF">Cvel_7287</name>
</gene>
<name>A0A0G4HKR3_9ALVE</name>
<sequence>MEGHSSPELVVLTIDGVLWCLDSRGELKWRRKLENELIRYRAERAGRGESLPRLIPAYNGNLIFVPKDGQSPVVSLCF</sequence>
<dbReference type="VEuPathDB" id="CryptoDB:Cvel_7287"/>
<dbReference type="AlphaFoldDB" id="A0A0G4HKR3"/>
<organism evidence="1">
    <name type="scientific">Chromera velia CCMP2878</name>
    <dbReference type="NCBI Taxonomy" id="1169474"/>
    <lineage>
        <taxon>Eukaryota</taxon>
        <taxon>Sar</taxon>
        <taxon>Alveolata</taxon>
        <taxon>Colpodellida</taxon>
        <taxon>Chromeraceae</taxon>
        <taxon>Chromera</taxon>
    </lineage>
</organism>
<proteinExistence type="predicted"/>
<dbReference type="EMBL" id="CDMZ01003008">
    <property type="protein sequence ID" value="CEM44769.1"/>
    <property type="molecule type" value="Genomic_DNA"/>
</dbReference>
<reference evidence="1" key="1">
    <citation type="submission" date="2014-11" db="EMBL/GenBank/DDBJ databases">
        <authorList>
            <person name="Otto D Thomas"/>
            <person name="Naeem Raeece"/>
        </authorList>
    </citation>
    <scope>NUCLEOTIDE SEQUENCE</scope>
</reference>
<protein>
    <submittedName>
        <fullName evidence="1">Uncharacterized protein</fullName>
    </submittedName>
</protein>